<feature type="non-terminal residue" evidence="9">
    <location>
        <position position="1"/>
    </location>
</feature>
<evidence type="ECO:0000313" key="9">
    <source>
        <dbReference type="EMBL" id="CAI2191072.1"/>
    </source>
</evidence>
<comment type="caution">
    <text evidence="9">The sequence shown here is derived from an EMBL/GenBank/DDBJ whole genome shotgun (WGS) entry which is preliminary data.</text>
</comment>
<dbReference type="PRINTS" id="PR00506">
    <property type="entry name" value="D21N6MTFRASE"/>
</dbReference>
<dbReference type="InterPro" id="IPR002941">
    <property type="entry name" value="DNA_methylase_N4/N6"/>
</dbReference>
<proteinExistence type="inferred from homology"/>
<keyword evidence="3" id="KW-0808">Transferase</keyword>
<keyword evidence="4" id="KW-0949">S-adenosyl-L-methionine</keyword>
<protein>
    <submittedName>
        <fullName evidence="9">14117_t:CDS:1</fullName>
    </submittedName>
</protein>
<keyword evidence="2" id="KW-0489">Methyltransferase</keyword>
<dbReference type="InterPro" id="IPR050742">
    <property type="entry name" value="Helicase_Restrict-Modif_Enz"/>
</dbReference>
<dbReference type="InterPro" id="IPR002052">
    <property type="entry name" value="DNA_methylase_N6_adenine_CS"/>
</dbReference>
<dbReference type="SUPFAM" id="SSF52540">
    <property type="entry name" value="P-loop containing nucleoside triphosphate hydrolases"/>
    <property type="match status" value="2"/>
</dbReference>
<sequence>MEKFGENSADNLIICGDSLNALTSLTKIPEYQKKYVNKVKLIYIDPPFNTGQMFANYDDQLEHSVWLTMMRDRVLKAYELLSDDAKTMSLSYVYPIITPSGKIVYPPKGSSWRMSETRFKELEVGHNAEAREEIKKLFPEIEPFATPKPERLLHRIIQIATNEGDIVLDYFAGSGTTAAVAQKLRRNYFQVERSMFDTHSGIICIAEHALNGKLAKLVATQLEYDYQPENEHFCGKKGDVLLAVVDGMLTEGLLNFLLNSMDKEKFLEVAALAVDPDLEDKKFNNIKIVGCVPIWLFYKSKKETKKIEKRLEEEIIARKDLEKKVIEENAKGLNSLYYKERERSENCYKRLKEETEKSDKLINKEHDISDENQQQEAIVEVKELRLPNQEAVQAFLNHYYNSENNPEKLSDRRLDNFSKLSEYILSVATGVGKTYIIVAILNYLAESEKLTNFLIVAPGKIIREKTINNFSLNKPNSLADKLTIKPPHIIDIKNFHTAKTTDKNSAKLFIFTVQSLTQAKGKTARKTSNYDEVLGQSLREHLSKLDDLVIFADEHHLYYGEKFSEAIRELKPKILIGLTGTPHEKTPPQEIIFEYPLWKALRDKLIKIPVMVGRYDGYQEEETKLKDAIKLLEAKQTLLDSYTQQNNLNSQKALMLTIAPSIEEAENIKSSLIVNCQFPSENILQVDSSKITDDLAQELQNIDNSQNPTRIIIAVGMLKEGWDVKNVYVIVPLRAFKSATFIEQIIGR</sequence>
<dbReference type="Proteomes" id="UP001153678">
    <property type="component" value="Unassembled WGS sequence"/>
</dbReference>
<dbReference type="InterPro" id="IPR029063">
    <property type="entry name" value="SAM-dependent_MTases_sf"/>
</dbReference>
<evidence type="ECO:0000313" key="10">
    <source>
        <dbReference type="Proteomes" id="UP001153678"/>
    </source>
</evidence>
<dbReference type="GO" id="GO:0003677">
    <property type="term" value="F:DNA binding"/>
    <property type="evidence" value="ECO:0007669"/>
    <property type="project" value="InterPro"/>
</dbReference>
<dbReference type="GO" id="GO:0005524">
    <property type="term" value="F:ATP binding"/>
    <property type="evidence" value="ECO:0007669"/>
    <property type="project" value="InterPro"/>
</dbReference>
<dbReference type="InterPro" id="IPR002295">
    <property type="entry name" value="N4/N6-MTase_EcoPI_Mod-like"/>
</dbReference>
<dbReference type="GO" id="GO:0008170">
    <property type="term" value="F:N-methyltransferase activity"/>
    <property type="evidence" value="ECO:0007669"/>
    <property type="project" value="InterPro"/>
</dbReference>
<reference evidence="9" key="1">
    <citation type="submission" date="2022-08" db="EMBL/GenBank/DDBJ databases">
        <authorList>
            <person name="Kallberg Y."/>
            <person name="Tangrot J."/>
            <person name="Rosling A."/>
        </authorList>
    </citation>
    <scope>NUCLEOTIDE SEQUENCE</scope>
    <source>
        <strain evidence="9">Wild A</strain>
    </source>
</reference>
<dbReference type="InterPro" id="IPR006935">
    <property type="entry name" value="Helicase/UvrB_N"/>
</dbReference>
<evidence type="ECO:0000259" key="7">
    <source>
        <dbReference type="Pfam" id="PF01555"/>
    </source>
</evidence>
<dbReference type="OrthoDB" id="2433712at2759"/>
<dbReference type="PANTHER" id="PTHR47396:SF1">
    <property type="entry name" value="ATP-DEPENDENT HELICASE IRC3-RELATED"/>
    <property type="match status" value="1"/>
</dbReference>
<evidence type="ECO:0000256" key="5">
    <source>
        <dbReference type="ARBA" id="ARBA00022806"/>
    </source>
</evidence>
<dbReference type="SUPFAM" id="SSF53335">
    <property type="entry name" value="S-adenosyl-L-methionine-dependent methyltransferases"/>
    <property type="match status" value="1"/>
</dbReference>
<dbReference type="GO" id="GO:0016787">
    <property type="term" value="F:hydrolase activity"/>
    <property type="evidence" value="ECO:0007669"/>
    <property type="project" value="InterPro"/>
</dbReference>
<evidence type="ECO:0000259" key="8">
    <source>
        <dbReference type="Pfam" id="PF04851"/>
    </source>
</evidence>
<organism evidence="9 10">
    <name type="scientific">Funneliformis geosporum</name>
    <dbReference type="NCBI Taxonomy" id="1117311"/>
    <lineage>
        <taxon>Eukaryota</taxon>
        <taxon>Fungi</taxon>
        <taxon>Fungi incertae sedis</taxon>
        <taxon>Mucoromycota</taxon>
        <taxon>Glomeromycotina</taxon>
        <taxon>Glomeromycetes</taxon>
        <taxon>Glomerales</taxon>
        <taxon>Glomeraceae</taxon>
        <taxon>Funneliformis</taxon>
    </lineage>
</organism>
<comment type="similarity">
    <text evidence="1">Belongs to the N(4)/N(6)-methyltransferase family.</text>
</comment>
<dbReference type="GO" id="GO:0004386">
    <property type="term" value="F:helicase activity"/>
    <property type="evidence" value="ECO:0007669"/>
    <property type="project" value="UniProtKB-KW"/>
</dbReference>
<dbReference type="Gene3D" id="3.40.50.300">
    <property type="entry name" value="P-loop containing nucleotide triphosphate hydrolases"/>
    <property type="match status" value="2"/>
</dbReference>
<name>A0A9W4T5F9_9GLOM</name>
<keyword evidence="5" id="KW-0067">ATP-binding</keyword>
<dbReference type="PANTHER" id="PTHR47396">
    <property type="entry name" value="TYPE I RESTRICTION ENZYME ECOKI R PROTEIN"/>
    <property type="match status" value="1"/>
</dbReference>
<dbReference type="Pfam" id="PF01555">
    <property type="entry name" value="N6_N4_Mtase"/>
    <property type="match status" value="2"/>
</dbReference>
<dbReference type="Gene3D" id="3.40.50.150">
    <property type="entry name" value="Vaccinia Virus protein VP39"/>
    <property type="match status" value="2"/>
</dbReference>
<gene>
    <name evidence="9" type="ORF">FWILDA_LOCUS14893</name>
</gene>
<evidence type="ECO:0000256" key="3">
    <source>
        <dbReference type="ARBA" id="ARBA00022679"/>
    </source>
</evidence>
<dbReference type="InterPro" id="IPR027417">
    <property type="entry name" value="P-loop_NTPase"/>
</dbReference>
<feature type="coiled-coil region" evidence="6">
    <location>
        <begin position="304"/>
        <end position="331"/>
    </location>
</feature>
<evidence type="ECO:0000256" key="1">
    <source>
        <dbReference type="ARBA" id="ARBA00006594"/>
    </source>
</evidence>
<keyword evidence="10" id="KW-1185">Reference proteome</keyword>
<keyword evidence="5" id="KW-0547">Nucleotide-binding</keyword>
<dbReference type="Pfam" id="PF04851">
    <property type="entry name" value="ResIII"/>
    <property type="match status" value="1"/>
</dbReference>
<dbReference type="EMBL" id="CAMKVN010007080">
    <property type="protein sequence ID" value="CAI2191072.1"/>
    <property type="molecule type" value="Genomic_DNA"/>
</dbReference>
<keyword evidence="6" id="KW-0175">Coiled coil</keyword>
<dbReference type="PROSITE" id="PS00092">
    <property type="entry name" value="N6_MTASE"/>
    <property type="match status" value="1"/>
</dbReference>
<accession>A0A9W4T5F9</accession>
<keyword evidence="5" id="KW-0347">Helicase</keyword>
<keyword evidence="5" id="KW-0378">Hydrolase</keyword>
<evidence type="ECO:0000256" key="2">
    <source>
        <dbReference type="ARBA" id="ARBA00022603"/>
    </source>
</evidence>
<dbReference type="GO" id="GO:0032259">
    <property type="term" value="P:methylation"/>
    <property type="evidence" value="ECO:0007669"/>
    <property type="project" value="UniProtKB-KW"/>
</dbReference>
<evidence type="ECO:0000256" key="6">
    <source>
        <dbReference type="SAM" id="Coils"/>
    </source>
</evidence>
<feature type="domain" description="Helicase/UvrB N-terminal" evidence="8">
    <location>
        <begin position="383"/>
        <end position="583"/>
    </location>
</feature>
<dbReference type="GO" id="GO:0005829">
    <property type="term" value="C:cytosol"/>
    <property type="evidence" value="ECO:0007669"/>
    <property type="project" value="TreeGrafter"/>
</dbReference>
<feature type="domain" description="DNA methylase N-4/N-6" evidence="7">
    <location>
        <begin position="39"/>
        <end position="85"/>
    </location>
</feature>
<dbReference type="AlphaFoldDB" id="A0A9W4T5F9"/>
<feature type="domain" description="DNA methylase N-4/N-6" evidence="7">
    <location>
        <begin position="109"/>
        <end position="193"/>
    </location>
</feature>
<evidence type="ECO:0000256" key="4">
    <source>
        <dbReference type="ARBA" id="ARBA00022691"/>
    </source>
</evidence>